<evidence type="ECO:0000313" key="9">
    <source>
        <dbReference type="EMBL" id="OQP47578.1"/>
    </source>
</evidence>
<reference evidence="10" key="1">
    <citation type="submission" date="2016-04" db="EMBL/GenBank/DDBJ databases">
        <authorList>
            <person name="Chen L."/>
            <person name="Zhuang W."/>
            <person name="Wang G."/>
        </authorList>
    </citation>
    <scope>NUCLEOTIDE SEQUENCE [LARGE SCALE GENOMIC DNA]</scope>
    <source>
        <strain evidence="10">17621</strain>
    </source>
</reference>
<evidence type="ECO:0000256" key="3">
    <source>
        <dbReference type="ARBA" id="ARBA00022519"/>
    </source>
</evidence>
<dbReference type="AlphaFoldDB" id="A0A1V9EN52"/>
<dbReference type="RefSeq" id="WP_081201828.1">
    <property type="nucleotide sequence ID" value="NZ_FOCZ01000002.1"/>
</dbReference>
<dbReference type="Proteomes" id="UP000192610">
    <property type="component" value="Unassembled WGS sequence"/>
</dbReference>
<dbReference type="Pfam" id="PF01694">
    <property type="entry name" value="Rhomboid"/>
    <property type="match status" value="1"/>
</dbReference>
<feature type="transmembrane region" description="Helical" evidence="7">
    <location>
        <begin position="155"/>
        <end position="175"/>
    </location>
</feature>
<gene>
    <name evidence="9" type="ORF">A4H97_08110</name>
</gene>
<keyword evidence="3" id="KW-0997">Cell inner membrane</keyword>
<comment type="caution">
    <text evidence="9">The sequence shown here is derived from an EMBL/GenBank/DDBJ whole genome shotgun (WGS) entry which is preliminary data.</text>
</comment>
<evidence type="ECO:0000313" key="10">
    <source>
        <dbReference type="Proteomes" id="UP000192610"/>
    </source>
</evidence>
<dbReference type="Gene3D" id="1.20.1540.10">
    <property type="entry name" value="Rhomboid-like"/>
    <property type="match status" value="1"/>
</dbReference>
<organism evidence="9 10">
    <name type="scientific">Niastella yeongjuensis</name>
    <dbReference type="NCBI Taxonomy" id="354355"/>
    <lineage>
        <taxon>Bacteria</taxon>
        <taxon>Pseudomonadati</taxon>
        <taxon>Bacteroidota</taxon>
        <taxon>Chitinophagia</taxon>
        <taxon>Chitinophagales</taxon>
        <taxon>Chitinophagaceae</taxon>
        <taxon>Niastella</taxon>
    </lineage>
</organism>
<feature type="transmembrane region" description="Helical" evidence="7">
    <location>
        <begin position="182"/>
        <end position="203"/>
    </location>
</feature>
<dbReference type="OrthoDB" id="9778341at2"/>
<evidence type="ECO:0000256" key="6">
    <source>
        <dbReference type="ARBA" id="ARBA00023136"/>
    </source>
</evidence>
<dbReference type="SUPFAM" id="SSF144091">
    <property type="entry name" value="Rhomboid-like"/>
    <property type="match status" value="1"/>
</dbReference>
<feature type="transmembrane region" description="Helical" evidence="7">
    <location>
        <begin position="127"/>
        <end position="149"/>
    </location>
</feature>
<dbReference type="GO" id="GO:0016020">
    <property type="term" value="C:membrane"/>
    <property type="evidence" value="ECO:0007669"/>
    <property type="project" value="UniProtKB-SubCell"/>
</dbReference>
<dbReference type="PANTHER" id="PTHR43066">
    <property type="entry name" value="RHOMBOID-RELATED PROTEIN"/>
    <property type="match status" value="1"/>
</dbReference>
<comment type="subcellular location">
    <subcellularLocation>
        <location evidence="1">Membrane</location>
        <topology evidence="1">Multi-pass membrane protein</topology>
    </subcellularLocation>
</comment>
<dbReference type="InterPro" id="IPR035952">
    <property type="entry name" value="Rhomboid-like_sf"/>
</dbReference>
<keyword evidence="10" id="KW-1185">Reference proteome</keyword>
<protein>
    <submittedName>
        <fullName evidence="9">Rhomboid family intramembrane serine protease</fullName>
    </submittedName>
</protein>
<keyword evidence="4 7" id="KW-0812">Transmembrane</keyword>
<dbReference type="STRING" id="354355.SAMN05660816_01648"/>
<keyword evidence="9" id="KW-0378">Hydrolase</keyword>
<evidence type="ECO:0000256" key="4">
    <source>
        <dbReference type="ARBA" id="ARBA00022692"/>
    </source>
</evidence>
<keyword evidence="5 7" id="KW-1133">Transmembrane helix</keyword>
<sequence>MVFPIGDDNRDRKTFPVINYLLIALNIFVYIYYQRFGQNYEFTLGYAAVPGEILTGHDIVTKALVERDPLSGNLIETPGLQPTNIPTFLTLFTSMFMHGGLAHLAGNMLYLWIFGDNVEDALGHIKYLFFYLLCGMLAGLSHVIATLVFGQNLLIPSLGASGAISAVLAAYMRLFPGKAVHLLLFLFIIPVPAFIAVGVWFVFQVVNGLGALGGQDAGGIAYAAHIGGFIFGLLLVGWFGSAYIRKKRVAKATRRRFV</sequence>
<keyword evidence="6 7" id="KW-0472">Membrane</keyword>
<dbReference type="EMBL" id="LVXG01000023">
    <property type="protein sequence ID" value="OQP47578.1"/>
    <property type="molecule type" value="Genomic_DNA"/>
</dbReference>
<evidence type="ECO:0000256" key="5">
    <source>
        <dbReference type="ARBA" id="ARBA00022989"/>
    </source>
</evidence>
<evidence type="ECO:0000256" key="7">
    <source>
        <dbReference type="SAM" id="Phobius"/>
    </source>
</evidence>
<keyword evidence="9" id="KW-0645">Protease</keyword>
<dbReference type="InterPro" id="IPR022764">
    <property type="entry name" value="Peptidase_S54_rhomboid_dom"/>
</dbReference>
<dbReference type="PANTHER" id="PTHR43066:SF26">
    <property type="entry name" value="RHOMBOID PROTEASE GLPG"/>
    <property type="match status" value="1"/>
</dbReference>
<keyword evidence="2" id="KW-1003">Cell membrane</keyword>
<accession>A0A1V9EN52</accession>
<evidence type="ECO:0000259" key="8">
    <source>
        <dbReference type="Pfam" id="PF01694"/>
    </source>
</evidence>
<dbReference type="GO" id="GO:0006508">
    <property type="term" value="P:proteolysis"/>
    <property type="evidence" value="ECO:0007669"/>
    <property type="project" value="UniProtKB-KW"/>
</dbReference>
<feature type="transmembrane region" description="Helical" evidence="7">
    <location>
        <begin position="223"/>
        <end position="244"/>
    </location>
</feature>
<feature type="transmembrane region" description="Helical" evidence="7">
    <location>
        <begin position="17"/>
        <end position="33"/>
    </location>
</feature>
<evidence type="ECO:0000256" key="2">
    <source>
        <dbReference type="ARBA" id="ARBA00022475"/>
    </source>
</evidence>
<feature type="transmembrane region" description="Helical" evidence="7">
    <location>
        <begin position="95"/>
        <end position="115"/>
    </location>
</feature>
<feature type="domain" description="Peptidase S54 rhomboid" evidence="8">
    <location>
        <begin position="88"/>
        <end position="236"/>
    </location>
</feature>
<name>A0A1V9EN52_9BACT</name>
<dbReference type="GO" id="GO:0004252">
    <property type="term" value="F:serine-type endopeptidase activity"/>
    <property type="evidence" value="ECO:0007669"/>
    <property type="project" value="InterPro"/>
</dbReference>
<evidence type="ECO:0000256" key="1">
    <source>
        <dbReference type="ARBA" id="ARBA00004141"/>
    </source>
</evidence>
<proteinExistence type="predicted"/>